<dbReference type="GO" id="GO:0036064">
    <property type="term" value="C:ciliary basal body"/>
    <property type="evidence" value="ECO:0007669"/>
    <property type="project" value="InterPro"/>
</dbReference>
<proteinExistence type="predicted"/>
<reference evidence="1" key="2">
    <citation type="submission" date="2025-09" db="UniProtKB">
        <authorList>
            <consortium name="Ensembl"/>
        </authorList>
    </citation>
    <scope>IDENTIFICATION</scope>
</reference>
<protein>
    <submittedName>
        <fullName evidence="1">Uncharacterized protein</fullName>
    </submittedName>
</protein>
<dbReference type="GO" id="GO:0005814">
    <property type="term" value="C:centriole"/>
    <property type="evidence" value="ECO:0007669"/>
    <property type="project" value="TreeGrafter"/>
</dbReference>
<name>A0A8D0GXY1_SPHPU</name>
<dbReference type="PANTHER" id="PTHR31691:SF1">
    <property type="entry name" value="ROTATIN"/>
    <property type="match status" value="1"/>
</dbReference>
<evidence type="ECO:0000313" key="2">
    <source>
        <dbReference type="Proteomes" id="UP000694392"/>
    </source>
</evidence>
<evidence type="ECO:0000313" key="1">
    <source>
        <dbReference type="Ensembl" id="ENSSPUP00000012461.1"/>
    </source>
</evidence>
<dbReference type="GO" id="GO:0005813">
    <property type="term" value="C:centrosome"/>
    <property type="evidence" value="ECO:0007669"/>
    <property type="project" value="InterPro"/>
</dbReference>
<dbReference type="AlphaFoldDB" id="A0A8D0GXY1"/>
<dbReference type="GO" id="GO:0007099">
    <property type="term" value="P:centriole replication"/>
    <property type="evidence" value="ECO:0007669"/>
    <property type="project" value="TreeGrafter"/>
</dbReference>
<reference evidence="1" key="1">
    <citation type="submission" date="2025-08" db="UniProtKB">
        <authorList>
            <consortium name="Ensembl"/>
        </authorList>
    </citation>
    <scope>IDENTIFICATION</scope>
</reference>
<dbReference type="PANTHER" id="PTHR31691">
    <property type="entry name" value="ROTATIN"/>
    <property type="match status" value="1"/>
</dbReference>
<keyword evidence="2" id="KW-1185">Reference proteome</keyword>
<dbReference type="InterPro" id="IPR030791">
    <property type="entry name" value="Rotatin"/>
</dbReference>
<dbReference type="Proteomes" id="UP000694392">
    <property type="component" value="Unplaced"/>
</dbReference>
<accession>A0A8D0GXY1</accession>
<dbReference type="Ensembl" id="ENSSPUT00000013282.1">
    <property type="protein sequence ID" value="ENSSPUP00000012461.1"/>
    <property type="gene ID" value="ENSSPUG00000009574.1"/>
</dbReference>
<organism evidence="1 2">
    <name type="scientific">Sphenodon punctatus</name>
    <name type="common">Tuatara</name>
    <name type="synonym">Hatteria punctata</name>
    <dbReference type="NCBI Taxonomy" id="8508"/>
    <lineage>
        <taxon>Eukaryota</taxon>
        <taxon>Metazoa</taxon>
        <taxon>Chordata</taxon>
        <taxon>Craniata</taxon>
        <taxon>Vertebrata</taxon>
        <taxon>Euteleostomi</taxon>
        <taxon>Lepidosauria</taxon>
        <taxon>Sphenodontia</taxon>
        <taxon>Sphenodontidae</taxon>
        <taxon>Sphenodon</taxon>
    </lineage>
</organism>
<sequence length="109" mass="12333">MLKVAWNLSWYHGIDNLLQLTNYETDTQVFLDTLRLSSEDFITLKITHAASGLQDCLNSIIQAVSHREVRAAVTRMNFYVLNDKLALKCRTGSCGATLKCLAWQTALNR</sequence>
<dbReference type="GO" id="GO:0032053">
    <property type="term" value="P:ciliary basal body organization"/>
    <property type="evidence" value="ECO:0007669"/>
    <property type="project" value="TreeGrafter"/>
</dbReference>
<dbReference type="GeneTree" id="ENSGT00640000091535"/>
<dbReference type="GO" id="GO:0010457">
    <property type="term" value="P:centriole-centriole cohesion"/>
    <property type="evidence" value="ECO:0007669"/>
    <property type="project" value="TreeGrafter"/>
</dbReference>